<comment type="caution">
    <text evidence="2">The sequence shown here is derived from an EMBL/GenBank/DDBJ whole genome shotgun (WGS) entry which is preliminary data.</text>
</comment>
<dbReference type="Proteomes" id="UP000478052">
    <property type="component" value="Unassembled WGS sequence"/>
</dbReference>
<organism evidence="2 3">
    <name type="scientific">Aphis craccivora</name>
    <name type="common">Cowpea aphid</name>
    <dbReference type="NCBI Taxonomy" id="307492"/>
    <lineage>
        <taxon>Eukaryota</taxon>
        <taxon>Metazoa</taxon>
        <taxon>Ecdysozoa</taxon>
        <taxon>Arthropoda</taxon>
        <taxon>Hexapoda</taxon>
        <taxon>Insecta</taxon>
        <taxon>Pterygota</taxon>
        <taxon>Neoptera</taxon>
        <taxon>Paraneoptera</taxon>
        <taxon>Hemiptera</taxon>
        <taxon>Sternorrhyncha</taxon>
        <taxon>Aphidomorpha</taxon>
        <taxon>Aphidoidea</taxon>
        <taxon>Aphididae</taxon>
        <taxon>Aphidini</taxon>
        <taxon>Aphis</taxon>
        <taxon>Aphis</taxon>
    </lineage>
</organism>
<name>A0A6G0Z7E4_APHCR</name>
<reference evidence="2 3" key="1">
    <citation type="submission" date="2019-08" db="EMBL/GenBank/DDBJ databases">
        <title>Whole genome of Aphis craccivora.</title>
        <authorList>
            <person name="Voronova N.V."/>
            <person name="Shulinski R.S."/>
            <person name="Bandarenka Y.V."/>
            <person name="Zhorov D.G."/>
            <person name="Warner D."/>
        </authorList>
    </citation>
    <scope>NUCLEOTIDE SEQUENCE [LARGE SCALE GENOMIC DNA]</scope>
    <source>
        <strain evidence="2">180601</strain>
        <tissue evidence="2">Whole Body</tissue>
    </source>
</reference>
<feature type="region of interest" description="Disordered" evidence="1">
    <location>
        <begin position="92"/>
        <end position="111"/>
    </location>
</feature>
<proteinExistence type="predicted"/>
<protein>
    <submittedName>
        <fullName evidence="2">Uncharacterized protein</fullName>
    </submittedName>
</protein>
<accession>A0A6G0Z7E4</accession>
<evidence type="ECO:0000256" key="1">
    <source>
        <dbReference type="SAM" id="MobiDB-lite"/>
    </source>
</evidence>
<keyword evidence="3" id="KW-1185">Reference proteome</keyword>
<sequence length="111" mass="12390">MVSITPQKKSGVITPRTRYRVSWTSMARGTWPRDGHRFGSCLTTWRHRRPVTTKTTTVTSDRCSRQSVVTVIRCPSGQLLVLATTEMFTQSTVAEPKTPQSPPLPPGHNVI</sequence>
<evidence type="ECO:0000313" key="2">
    <source>
        <dbReference type="EMBL" id="KAF0766694.1"/>
    </source>
</evidence>
<evidence type="ECO:0000313" key="3">
    <source>
        <dbReference type="Proteomes" id="UP000478052"/>
    </source>
</evidence>
<dbReference type="EMBL" id="VUJU01001127">
    <property type="protein sequence ID" value="KAF0766694.1"/>
    <property type="molecule type" value="Genomic_DNA"/>
</dbReference>
<gene>
    <name evidence="2" type="ORF">FWK35_00005845</name>
</gene>
<dbReference type="AlphaFoldDB" id="A0A6G0Z7E4"/>
<feature type="compositionally biased region" description="Pro residues" evidence="1">
    <location>
        <begin position="99"/>
        <end position="111"/>
    </location>
</feature>